<reference evidence="3 4" key="1">
    <citation type="journal article" date="2015" name="Genome Biol. Evol.">
        <title>Comparative Genomics of a Bacterivorous Green Alga Reveals Evolutionary Causalities and Consequences of Phago-Mixotrophic Mode of Nutrition.</title>
        <authorList>
            <person name="Burns J.A."/>
            <person name="Paasch A."/>
            <person name="Narechania A."/>
            <person name="Kim E."/>
        </authorList>
    </citation>
    <scope>NUCLEOTIDE SEQUENCE [LARGE SCALE GENOMIC DNA]</scope>
    <source>
        <strain evidence="3 4">PLY_AMNH</strain>
    </source>
</reference>
<feature type="compositionally biased region" description="Basic and acidic residues" evidence="1">
    <location>
        <begin position="1352"/>
        <end position="1361"/>
    </location>
</feature>
<feature type="region of interest" description="Disordered" evidence="1">
    <location>
        <begin position="1495"/>
        <end position="1518"/>
    </location>
</feature>
<feature type="transmembrane region" description="Helical" evidence="2">
    <location>
        <begin position="1658"/>
        <end position="1679"/>
    </location>
</feature>
<gene>
    <name evidence="3" type="ORF">CYMTET_13357</name>
</gene>
<keyword evidence="2" id="KW-0812">Transmembrane</keyword>
<feature type="transmembrane region" description="Helical" evidence="2">
    <location>
        <begin position="1919"/>
        <end position="1945"/>
    </location>
</feature>
<accession>A0AAE0LBJ2</accession>
<feature type="compositionally biased region" description="Polar residues" evidence="1">
    <location>
        <begin position="1500"/>
        <end position="1511"/>
    </location>
</feature>
<feature type="transmembrane region" description="Helical" evidence="2">
    <location>
        <begin position="1885"/>
        <end position="1907"/>
    </location>
</feature>
<feature type="region of interest" description="Disordered" evidence="1">
    <location>
        <begin position="1329"/>
        <end position="1388"/>
    </location>
</feature>
<feature type="region of interest" description="Disordered" evidence="1">
    <location>
        <begin position="895"/>
        <end position="1003"/>
    </location>
</feature>
<dbReference type="PANTHER" id="PTHR24216">
    <property type="entry name" value="PAXILLIN-RELATED"/>
    <property type="match status" value="1"/>
</dbReference>
<dbReference type="EMBL" id="LGRX02005313">
    <property type="protein sequence ID" value="KAK3278720.1"/>
    <property type="molecule type" value="Genomic_DNA"/>
</dbReference>
<evidence type="ECO:0000256" key="2">
    <source>
        <dbReference type="SAM" id="Phobius"/>
    </source>
</evidence>
<keyword evidence="4" id="KW-1185">Reference proteome</keyword>
<comment type="caution">
    <text evidence="3">The sequence shown here is derived from an EMBL/GenBank/DDBJ whole genome shotgun (WGS) entry which is preliminary data.</text>
</comment>
<feature type="region of interest" description="Disordered" evidence="1">
    <location>
        <begin position="715"/>
        <end position="837"/>
    </location>
</feature>
<feature type="compositionally biased region" description="Pro residues" evidence="1">
    <location>
        <begin position="202"/>
        <end position="223"/>
    </location>
</feature>
<feature type="region of interest" description="Disordered" evidence="1">
    <location>
        <begin position="202"/>
        <end position="246"/>
    </location>
</feature>
<feature type="region of interest" description="Disordered" evidence="1">
    <location>
        <begin position="1786"/>
        <end position="1810"/>
    </location>
</feature>
<proteinExistence type="predicted"/>
<feature type="compositionally biased region" description="Pro residues" evidence="1">
    <location>
        <begin position="237"/>
        <end position="246"/>
    </location>
</feature>
<feature type="region of interest" description="Disordered" evidence="1">
    <location>
        <begin position="636"/>
        <end position="663"/>
    </location>
</feature>
<evidence type="ECO:0000256" key="1">
    <source>
        <dbReference type="SAM" id="MobiDB-lite"/>
    </source>
</evidence>
<evidence type="ECO:0000313" key="3">
    <source>
        <dbReference type="EMBL" id="KAK3278720.1"/>
    </source>
</evidence>
<feature type="compositionally biased region" description="Low complexity" evidence="1">
    <location>
        <begin position="929"/>
        <end position="943"/>
    </location>
</feature>
<organism evidence="3 4">
    <name type="scientific">Cymbomonas tetramitiformis</name>
    <dbReference type="NCBI Taxonomy" id="36881"/>
    <lineage>
        <taxon>Eukaryota</taxon>
        <taxon>Viridiplantae</taxon>
        <taxon>Chlorophyta</taxon>
        <taxon>Pyramimonadophyceae</taxon>
        <taxon>Pyramimonadales</taxon>
        <taxon>Pyramimonadaceae</taxon>
        <taxon>Cymbomonas</taxon>
    </lineage>
</organism>
<feature type="compositionally biased region" description="Basic and acidic residues" evidence="1">
    <location>
        <begin position="1112"/>
        <end position="1124"/>
    </location>
</feature>
<protein>
    <submittedName>
        <fullName evidence="3">Uncharacterized protein</fullName>
    </submittedName>
</protein>
<evidence type="ECO:0000313" key="4">
    <source>
        <dbReference type="Proteomes" id="UP001190700"/>
    </source>
</evidence>
<feature type="region of interest" description="Disordered" evidence="1">
    <location>
        <begin position="1086"/>
        <end position="1176"/>
    </location>
</feature>
<dbReference type="Proteomes" id="UP001190700">
    <property type="component" value="Unassembled WGS sequence"/>
</dbReference>
<name>A0AAE0LBJ2_9CHLO</name>
<feature type="compositionally biased region" description="Low complexity" evidence="1">
    <location>
        <begin position="715"/>
        <end position="738"/>
    </location>
</feature>
<keyword evidence="2" id="KW-0472">Membrane</keyword>
<feature type="non-terminal residue" evidence="3">
    <location>
        <position position="1"/>
    </location>
</feature>
<feature type="region of interest" description="Disordered" evidence="1">
    <location>
        <begin position="1577"/>
        <end position="1626"/>
    </location>
</feature>
<feature type="compositionally biased region" description="Polar residues" evidence="1">
    <location>
        <begin position="1369"/>
        <end position="1379"/>
    </location>
</feature>
<feature type="compositionally biased region" description="Low complexity" evidence="1">
    <location>
        <begin position="804"/>
        <end position="815"/>
    </location>
</feature>
<feature type="compositionally biased region" description="Polar residues" evidence="1">
    <location>
        <begin position="984"/>
        <end position="993"/>
    </location>
</feature>
<sequence length="1957" mass="208522">GEEGGSNATWTFEGSPAAMELCGFALGSTQLTASRVQYVYANETVVGNETGGSDDSGSYQLVSTAELEDSEYYARLGVTYLRVYEIWNGTIVTLAYSPPAPPRPPEAMGVQWSNFDPDPGPECAVNMYVYGYAADTAEATCLTPRLPPQAERVGEYITEVRVASPDEAMQWDFVSLEELESALLCGFPPSVTTLNIQFTYAPLPPPPRSPPSTSPQPLSPISPPFSTSSLLITHAPPSRPRPPPSYSPKTIVIEVHILLYSPPPPMGNDAVEDVNTDIELLVSTPYAGTEAETCITTQDMLEEAGMTELTVNGSVTDIVVSSRDGALRWEFATAEELAAASLCGFAMGLTNLSITYVYGDLVEDSASLKGFEVQRNVSWAVEVFLASPPAPPGAPPKFALAEPVVWGLDSTSPGSNSSIPAYMGYMEYSGTPEETCISGDTPAVVEDDVIRADMSGNVTSINVISHDGNLQWEFGSHEEVLAAVLCGFPLGATDLTVTYTLFGEERVTVGTLEVHVLESEAAWAHAAKPRHDAQQASGPRRSWSLVCCGAAAVGAWALAAVCASAMRHVARRGLVLRIAQGALVRPSGLFVWPLHGEELVAPPSAALAGISHGLTDQIRTLRRFVAPATAYQRPSLAPRRKSLRAQHAGGHQQRRSLLQMGGPTAGPVLEGLLDGAKEGVLRKMAARVGRGASEGSEALVETLLTAEAEVQGAGALGDAQSSASADDNDAPSGGSSSARTRAPRLTLHGRALIGQESHDNPPHGHGPHTTPHGHGPHKTPRGNGLHTTPRGHGPHTAPRGNGLHTTPRGHGPHTTPRSHRPHTTPRGNGMLYTPRGNASSTAFHREAAAEAAFKTGEGLSALPSPRPLPDVTPAATSPVALSARLSNIPASDFWATSQQNSPRADEPVALGGSKSRPRVMLRPPSTSQTPARSRPTSASRRTPIGLSRPPSASRARNASEPPSASEPLAGPRPPSAGRADHRTTSSMTSTPNVHSGDVAPQSRDVSNASTLEGLPATATILALPPNSRVHSPARLAIETVGTPCSSPAIDALPTDSTAVIKTIVTTTTTTTTTIFAHAVDTAAMPCSEPLESPSADTAAPRATTVEAPAAPAHRESAEPGEWQKAKGGLPHRLPPISFAGKSQQDQGKLLRRAELSSSASPQPADDLSRRESDDEEECHLPFMLLPNKSPHAAKVQVDSRRASQLATCLGPANRRNILRAAAAAGCTWRNTQLRLGQADTGLTASPQGTLHAPRGGPVLAAVKWRRLMCRLRGVGVMTRLRQEASARLSLPRDALWKAARCQSPVLAFPPFALAAHQRPVLVPRGLPTLSEDLGARGEDQTSSTCEEEDPQADAKREEGRASKGRWSRQRQSGKANGTRSRGAAAAVSDSDWEESFDTTLGTAVALAFLVHYQLAGQAFLWRQLQLAAKLSWEAPQDASLWLYMAVARELLGWPGGWGHPASAVLWDVMSLQRPDGGWDTSEALAAALAAAQDGDDKLHNSASDSSGSPQRRSPPEATLSALKCISQLPCGCLAGGRVWDARMFWQKRCQLAAQAQRYQQLSHEQYTNGCPGSMLYSKRAADDSPEQGVDRSSSAAQAGRPLTGTPHAGRHGRPPRGSWQQSRGMTAWAQAAGREHPWVQVAASRHWAAPSGEGTSRAAVVACGWVVILAGAAVTYYTLGRAACQEHRQFLRCHEEGPIWDPGNARCASCAYLRSWDGCTGQFRCRSGFTSAVHLWLAWDRAALTALLLATGSAALRAVAYGACAIAAPLPAAAFSDEEMRQLRRGAASGQFRRRSPPLPSMPGASSGLPNPAALTPKQWWMPLRLRARFWWHTRGPRGRSPWAVFQELEGMQAAALARGKSDPLRDAKSHLCPNIGRTSVRRRCLMLSSAAILSAAFAGLVFYSVWVRELLGAEGELWVVQIWAMSALMDCFLTYCFTLISIAWHHYHFCVRSIFT</sequence>
<keyword evidence="2" id="KW-1133">Transmembrane helix</keyword>
<dbReference type="PANTHER" id="PTHR24216:SF65">
    <property type="entry name" value="PAXILLIN-LIKE PROTEIN 1"/>
    <property type="match status" value="1"/>
</dbReference>